<evidence type="ECO:0000256" key="2">
    <source>
        <dbReference type="ARBA" id="ARBA00023125"/>
    </source>
</evidence>
<proteinExistence type="predicted"/>
<dbReference type="Gene3D" id="3.40.50.10490">
    <property type="entry name" value="Glucose-6-phosphate isomerase like protein, domain 1"/>
    <property type="match status" value="1"/>
</dbReference>
<dbReference type="Gene3D" id="1.10.10.10">
    <property type="entry name" value="Winged helix-like DNA-binding domain superfamily/Winged helix DNA-binding domain"/>
    <property type="match status" value="1"/>
</dbReference>
<dbReference type="InterPro" id="IPR000281">
    <property type="entry name" value="HTH_RpiR"/>
</dbReference>
<dbReference type="GO" id="GO:0097367">
    <property type="term" value="F:carbohydrate derivative binding"/>
    <property type="evidence" value="ECO:0007669"/>
    <property type="project" value="InterPro"/>
</dbReference>
<feature type="domain" description="SIS" evidence="5">
    <location>
        <begin position="129"/>
        <end position="270"/>
    </location>
</feature>
<dbReference type="PROSITE" id="PS51464">
    <property type="entry name" value="SIS"/>
    <property type="match status" value="1"/>
</dbReference>
<dbReference type="InterPro" id="IPR001347">
    <property type="entry name" value="SIS_dom"/>
</dbReference>
<dbReference type="OrthoDB" id="5415295at2"/>
<dbReference type="SUPFAM" id="SSF53697">
    <property type="entry name" value="SIS domain"/>
    <property type="match status" value="1"/>
</dbReference>
<accession>S0FVZ6</accession>
<evidence type="ECO:0000259" key="5">
    <source>
        <dbReference type="PROSITE" id="PS51464"/>
    </source>
</evidence>
<keyword evidence="1" id="KW-0805">Transcription regulation</keyword>
<keyword evidence="2" id="KW-0238">DNA-binding</keyword>
<evidence type="ECO:0000313" key="6">
    <source>
        <dbReference type="EMBL" id="EMS77294.1"/>
    </source>
</evidence>
<comment type="caution">
    <text evidence="6">The sequence shown here is derived from an EMBL/GenBank/DDBJ whole genome shotgun (WGS) entry which is preliminary data.</text>
</comment>
<dbReference type="Pfam" id="PF01380">
    <property type="entry name" value="SIS"/>
    <property type="match status" value="1"/>
</dbReference>
<dbReference type="PANTHER" id="PTHR30514">
    <property type="entry name" value="GLUCOKINASE"/>
    <property type="match status" value="1"/>
</dbReference>
<dbReference type="Pfam" id="PF01418">
    <property type="entry name" value="HTH_6"/>
    <property type="match status" value="1"/>
</dbReference>
<dbReference type="AlphaFoldDB" id="S0FVZ6"/>
<protein>
    <submittedName>
        <fullName evidence="6">Transcriptional regulator, RpiR family</fullName>
    </submittedName>
</protein>
<feature type="domain" description="HTH rpiR-type" evidence="4">
    <location>
        <begin position="6"/>
        <end position="82"/>
    </location>
</feature>
<evidence type="ECO:0000256" key="1">
    <source>
        <dbReference type="ARBA" id="ARBA00023015"/>
    </source>
</evidence>
<reference evidence="6 7" key="1">
    <citation type="journal article" date="2013" name="Genome Announc.">
        <title>Draft Genome Sequence of Desulfotignum phosphitoxidans DSM 13687 Strain FiPS-3.</title>
        <authorList>
            <person name="Poehlein A."/>
            <person name="Daniel R."/>
            <person name="Simeonova D.D."/>
        </authorList>
    </citation>
    <scope>NUCLEOTIDE SEQUENCE [LARGE SCALE GENOMIC DNA]</scope>
    <source>
        <strain evidence="6 7">DSM 13687</strain>
    </source>
</reference>
<dbReference type="GO" id="GO:0003700">
    <property type="term" value="F:DNA-binding transcription factor activity"/>
    <property type="evidence" value="ECO:0007669"/>
    <property type="project" value="InterPro"/>
</dbReference>
<evidence type="ECO:0000313" key="7">
    <source>
        <dbReference type="Proteomes" id="UP000014216"/>
    </source>
</evidence>
<dbReference type="GO" id="GO:0003677">
    <property type="term" value="F:DNA binding"/>
    <property type="evidence" value="ECO:0007669"/>
    <property type="project" value="UniProtKB-KW"/>
</dbReference>
<dbReference type="SUPFAM" id="SSF46689">
    <property type="entry name" value="Homeodomain-like"/>
    <property type="match status" value="1"/>
</dbReference>
<dbReference type="InterPro" id="IPR035472">
    <property type="entry name" value="RpiR-like_SIS"/>
</dbReference>
<dbReference type="InterPro" id="IPR046348">
    <property type="entry name" value="SIS_dom_sf"/>
</dbReference>
<evidence type="ECO:0000259" key="4">
    <source>
        <dbReference type="PROSITE" id="PS51071"/>
    </source>
</evidence>
<sequence length="287" mass="32149">MTHKPGSLQATIHEKYDTLTAKGKRLADFVLLSPDKAVFMTTRQLAAAVNTSEATVVRFVRQLGFTNYAIFINTLRDLIDRELTLVERGKMSHLVAGSEDAELDRLINQDIRSIRAMHKNIDPAVVQAVRDALKSGPAVYVMGSRLSYSSAHYMGWTLSKLRPGVCILNGSDRTSMDQLIFAPRESVVVIIATSRYPNELVRLGKIPRRQGFRQILITDSASCPLVQFSDHVLITPQKSIPFLGTPVSMISLIHYLLHTLASDMGEALKQHQEKLDQAYLENDIWFN</sequence>
<dbReference type="EMBL" id="APJX01000018">
    <property type="protein sequence ID" value="EMS77294.1"/>
    <property type="molecule type" value="Genomic_DNA"/>
</dbReference>
<dbReference type="InterPro" id="IPR009057">
    <property type="entry name" value="Homeodomain-like_sf"/>
</dbReference>
<evidence type="ECO:0000256" key="3">
    <source>
        <dbReference type="ARBA" id="ARBA00023163"/>
    </source>
</evidence>
<dbReference type="Proteomes" id="UP000014216">
    <property type="component" value="Unassembled WGS sequence"/>
</dbReference>
<keyword evidence="7" id="KW-1185">Reference proteome</keyword>
<keyword evidence="3" id="KW-0804">Transcription</keyword>
<gene>
    <name evidence="6" type="ORF">Dpo_18c00320</name>
</gene>
<dbReference type="GO" id="GO:1901135">
    <property type="term" value="P:carbohydrate derivative metabolic process"/>
    <property type="evidence" value="ECO:0007669"/>
    <property type="project" value="InterPro"/>
</dbReference>
<dbReference type="CDD" id="cd05013">
    <property type="entry name" value="SIS_RpiR"/>
    <property type="match status" value="1"/>
</dbReference>
<organism evidence="6 7">
    <name type="scientific">Desulfotignum phosphitoxidans DSM 13687</name>
    <dbReference type="NCBI Taxonomy" id="1286635"/>
    <lineage>
        <taxon>Bacteria</taxon>
        <taxon>Pseudomonadati</taxon>
        <taxon>Thermodesulfobacteriota</taxon>
        <taxon>Desulfobacteria</taxon>
        <taxon>Desulfobacterales</taxon>
        <taxon>Desulfobacteraceae</taxon>
        <taxon>Desulfotignum</taxon>
    </lineage>
</organism>
<dbReference type="InterPro" id="IPR047640">
    <property type="entry name" value="RpiR-like"/>
</dbReference>
<dbReference type="PANTHER" id="PTHR30514:SF18">
    <property type="entry name" value="RPIR-FAMILY TRANSCRIPTIONAL REGULATOR"/>
    <property type="match status" value="1"/>
</dbReference>
<dbReference type="InterPro" id="IPR036388">
    <property type="entry name" value="WH-like_DNA-bd_sf"/>
</dbReference>
<name>S0FVZ6_9BACT</name>
<dbReference type="PROSITE" id="PS51071">
    <property type="entry name" value="HTH_RPIR"/>
    <property type="match status" value="1"/>
</dbReference>